<reference evidence="8 9" key="1">
    <citation type="submission" date="2010-11" db="EMBL/GenBank/DDBJ databases">
        <title>The complete genome of Thermotoga thermarum DSM 5069.</title>
        <authorList>
            <consortium name="US DOE Joint Genome Institute (JGI-PGF)"/>
            <person name="Lucas S."/>
            <person name="Copeland A."/>
            <person name="Lapidus A."/>
            <person name="Bruce D."/>
            <person name="Goodwin L."/>
            <person name="Pitluck S."/>
            <person name="Kyrpides N."/>
            <person name="Mavromatis K."/>
            <person name="Ivanova N."/>
            <person name="Zeytun A."/>
            <person name="Brettin T."/>
            <person name="Detter J.C."/>
            <person name="Tapia R."/>
            <person name="Han C."/>
            <person name="Land M."/>
            <person name="Hauser L."/>
            <person name="Markowitz V."/>
            <person name="Cheng J.-F."/>
            <person name="Hugenholtz P."/>
            <person name="Woyke T."/>
            <person name="Wu D."/>
            <person name="Spring S."/>
            <person name="Schroeder M."/>
            <person name="Brambilla E."/>
            <person name="Klenk H.-P."/>
            <person name="Eisen J.A."/>
        </authorList>
    </citation>
    <scope>NUCLEOTIDE SEQUENCE [LARGE SCALE GENOMIC DNA]</scope>
    <source>
        <strain evidence="8 9">DSM 5069</strain>
    </source>
</reference>
<dbReference type="GO" id="GO:0012505">
    <property type="term" value="C:endomembrane system"/>
    <property type="evidence" value="ECO:0007669"/>
    <property type="project" value="UniProtKB-SubCell"/>
</dbReference>
<evidence type="ECO:0000256" key="4">
    <source>
        <dbReference type="ARBA" id="ARBA00023136"/>
    </source>
</evidence>
<evidence type="ECO:0000256" key="2">
    <source>
        <dbReference type="ARBA" id="ARBA00022692"/>
    </source>
</evidence>
<keyword evidence="2 5" id="KW-0812">Transmembrane</keyword>
<feature type="transmembrane region" description="Helical" evidence="6">
    <location>
        <begin position="392"/>
        <end position="413"/>
    </location>
</feature>
<comment type="subcellular location">
    <subcellularLocation>
        <location evidence="1">Endomembrane system</location>
        <topology evidence="1">Multi-pass membrane protein</topology>
    </subcellularLocation>
    <subcellularLocation>
        <location evidence="5">Membrane</location>
        <topology evidence="5">Multi-pass membrane protein</topology>
    </subcellularLocation>
</comment>
<dbReference type="PANTHER" id="PTHR42829:SF2">
    <property type="entry name" value="NADH-UBIQUINONE OXIDOREDUCTASE CHAIN 5"/>
    <property type="match status" value="1"/>
</dbReference>
<dbReference type="RefSeq" id="WP_013932787.1">
    <property type="nucleotide sequence ID" value="NC_015707.1"/>
</dbReference>
<feature type="transmembrane region" description="Helical" evidence="6">
    <location>
        <begin position="295"/>
        <end position="316"/>
    </location>
</feature>
<dbReference type="GO" id="GO:0016020">
    <property type="term" value="C:membrane"/>
    <property type="evidence" value="ECO:0007669"/>
    <property type="project" value="UniProtKB-SubCell"/>
</dbReference>
<organism evidence="8 9">
    <name type="scientific">Pseudothermotoga thermarum DSM 5069</name>
    <dbReference type="NCBI Taxonomy" id="688269"/>
    <lineage>
        <taxon>Bacteria</taxon>
        <taxon>Thermotogati</taxon>
        <taxon>Thermotogota</taxon>
        <taxon>Thermotogae</taxon>
        <taxon>Thermotogales</taxon>
        <taxon>Thermotogaceae</taxon>
        <taxon>Pseudothermotoga</taxon>
    </lineage>
</organism>
<evidence type="ECO:0000256" key="6">
    <source>
        <dbReference type="SAM" id="Phobius"/>
    </source>
</evidence>
<feature type="domain" description="NADH:quinone oxidoreductase/Mrp antiporter transmembrane" evidence="7">
    <location>
        <begin position="124"/>
        <end position="405"/>
    </location>
</feature>
<dbReference type="KEGG" id="tta:Theth_1522"/>
<feature type="transmembrane region" description="Helical" evidence="6">
    <location>
        <begin position="322"/>
        <end position="345"/>
    </location>
</feature>
<feature type="transmembrane region" description="Helical" evidence="6">
    <location>
        <begin position="225"/>
        <end position="250"/>
    </location>
</feature>
<dbReference type="HOGENOM" id="CLU_466810_0_0_0"/>
<evidence type="ECO:0000256" key="3">
    <source>
        <dbReference type="ARBA" id="ARBA00022989"/>
    </source>
</evidence>
<dbReference type="PATRIC" id="fig|688269.3.peg.1571"/>
<dbReference type="Proteomes" id="UP000006804">
    <property type="component" value="Chromosome"/>
</dbReference>
<dbReference type="Pfam" id="PF00361">
    <property type="entry name" value="Proton_antipo_M"/>
    <property type="match status" value="1"/>
</dbReference>
<feature type="transmembrane region" description="Helical" evidence="6">
    <location>
        <begin position="564"/>
        <end position="583"/>
    </location>
</feature>
<feature type="transmembrane region" description="Helical" evidence="6">
    <location>
        <begin position="465"/>
        <end position="491"/>
    </location>
</feature>
<evidence type="ECO:0000313" key="8">
    <source>
        <dbReference type="EMBL" id="AEH51575.1"/>
    </source>
</evidence>
<feature type="transmembrane region" description="Helical" evidence="6">
    <location>
        <begin position="6"/>
        <end position="24"/>
    </location>
</feature>
<keyword evidence="3 6" id="KW-1133">Transmembrane helix</keyword>
<dbReference type="InterPro" id="IPR001750">
    <property type="entry name" value="ND/Mrp_TM"/>
</dbReference>
<evidence type="ECO:0000313" key="9">
    <source>
        <dbReference type="Proteomes" id="UP000006804"/>
    </source>
</evidence>
<name>F7YTZ3_9THEM</name>
<dbReference type="eggNOG" id="COG1009">
    <property type="taxonomic scope" value="Bacteria"/>
</dbReference>
<dbReference type="OrthoDB" id="9807568at2"/>
<protein>
    <submittedName>
        <fullName evidence="8">NADH/Ubiquinone/plastoquinone (Complex I)</fullName>
    </submittedName>
</protein>
<feature type="transmembrane region" description="Helical" evidence="6">
    <location>
        <begin position="357"/>
        <end position="377"/>
    </location>
</feature>
<dbReference type="AlphaFoldDB" id="F7YTZ3"/>
<evidence type="ECO:0000256" key="1">
    <source>
        <dbReference type="ARBA" id="ARBA00004127"/>
    </source>
</evidence>
<accession>F7YTZ3</accession>
<evidence type="ECO:0000256" key="5">
    <source>
        <dbReference type="RuleBase" id="RU000320"/>
    </source>
</evidence>
<dbReference type="GO" id="GO:0003954">
    <property type="term" value="F:NADH dehydrogenase activity"/>
    <property type="evidence" value="ECO:0007669"/>
    <property type="project" value="TreeGrafter"/>
</dbReference>
<dbReference type="GO" id="GO:0015990">
    <property type="term" value="P:electron transport coupled proton transport"/>
    <property type="evidence" value="ECO:0007669"/>
    <property type="project" value="TreeGrafter"/>
</dbReference>
<dbReference type="PANTHER" id="PTHR42829">
    <property type="entry name" value="NADH-UBIQUINONE OXIDOREDUCTASE CHAIN 5"/>
    <property type="match status" value="1"/>
</dbReference>
<dbReference type="PRINTS" id="PR01434">
    <property type="entry name" value="NADHDHGNASE5"/>
</dbReference>
<dbReference type="GO" id="GO:0008137">
    <property type="term" value="F:NADH dehydrogenase (ubiquinone) activity"/>
    <property type="evidence" value="ECO:0007669"/>
    <property type="project" value="InterPro"/>
</dbReference>
<feature type="transmembrane region" description="Helical" evidence="6">
    <location>
        <begin position="425"/>
        <end position="445"/>
    </location>
</feature>
<feature type="transmembrane region" description="Helical" evidence="6">
    <location>
        <begin position="161"/>
        <end position="180"/>
    </location>
</feature>
<gene>
    <name evidence="8" type="ORF">Theth_1522</name>
</gene>
<keyword evidence="8" id="KW-0830">Ubiquinone</keyword>
<dbReference type="InterPro" id="IPR003945">
    <property type="entry name" value="NU5C-like"/>
</dbReference>
<feature type="transmembrane region" description="Helical" evidence="6">
    <location>
        <begin position="71"/>
        <end position="95"/>
    </location>
</feature>
<feature type="transmembrane region" description="Helical" evidence="6">
    <location>
        <begin position="192"/>
        <end position="213"/>
    </location>
</feature>
<feature type="transmembrane region" description="Helical" evidence="6">
    <location>
        <begin position="107"/>
        <end position="124"/>
    </location>
</feature>
<feature type="transmembrane region" description="Helical" evidence="6">
    <location>
        <begin position="130"/>
        <end position="149"/>
    </location>
</feature>
<dbReference type="EMBL" id="CP002351">
    <property type="protein sequence ID" value="AEH51575.1"/>
    <property type="molecule type" value="Genomic_DNA"/>
</dbReference>
<keyword evidence="9" id="KW-1185">Reference proteome</keyword>
<feature type="transmembrane region" description="Helical" evidence="6">
    <location>
        <begin position="270"/>
        <end position="288"/>
    </location>
</feature>
<evidence type="ECO:0000259" key="7">
    <source>
        <dbReference type="Pfam" id="PF00361"/>
    </source>
</evidence>
<keyword evidence="4 6" id="KW-0472">Membrane</keyword>
<sequence precursor="true">MDDVLKWVLLILSCQALNLLTNFVHRNIRKFVKVFVSALLVFGLGFLLLQFLRFEGKVFYFDLFVLNSFRFGILLDLFSIIFLSILSIVYLLVLIRYLPQLVSDRGYSFLMDLFILFASIVVLAPNYLQLLVGMELVGIVEVFLISNGLRNKRQASNVYLYFKFADVFYITGMLILFALFDSFDFLPSFANLSANNLIAVSAAWLFLIVAAFIKAAQFPFYEWLYNSVAAPISAFIFIMIFKSGVLIILRSFPLLMAWQSFHDTTFVWRTLTWTGAVGSIVAGVHGLFQREHMKIFAFSSASQYGLIFASFGLAGLSRNPTIGVAGAVFHVLTYSFSKSALIFSYDVKALNYKVHKVLLLSTVLIFTGLPFASGTFWSKEFILELALETQNLAIFTLVLLSTILTIGYSLRIYWEYDFNRDKGKLIGFSMVLPSLILMMAAVFANKSFGYSLKKLIGYLFGFPTYQYHTLLLPILPITVYVFGIFMSVVLARKTSTLHASSVGTILNENMSLLSNMAKKVFQSVSNGFGSLESSIDGFNIGVATFVNEIFSCLRKSESKLNQSTLMFTIGLFALILFTVLLLFR</sequence>
<dbReference type="GO" id="GO:0042773">
    <property type="term" value="P:ATP synthesis coupled electron transport"/>
    <property type="evidence" value="ECO:0007669"/>
    <property type="project" value="InterPro"/>
</dbReference>
<dbReference type="STRING" id="688269.Theth_1522"/>
<proteinExistence type="predicted"/>
<feature type="transmembrane region" description="Helical" evidence="6">
    <location>
        <begin position="31"/>
        <end position="51"/>
    </location>
</feature>